<dbReference type="Pfam" id="PF00695">
    <property type="entry name" value="vMSA"/>
    <property type="match status" value="1"/>
</dbReference>
<evidence type="ECO:0000256" key="1">
    <source>
        <dbReference type="ARBA" id="ARBA00004182"/>
    </source>
</evidence>
<evidence type="ECO:0000313" key="17">
    <source>
        <dbReference type="EMBL" id="QWY26505.1"/>
    </source>
</evidence>
<proteinExistence type="evidence at transcript level"/>
<reference evidence="17" key="2">
    <citation type="submission" date="2021-04" db="EMBL/GenBank/DDBJ databases">
        <authorList>
            <person name="Chen X."/>
            <person name="Shi M."/>
            <person name="Wu W."/>
        </authorList>
    </citation>
    <scope>NUCLEOTIDE SEQUENCE</scope>
    <source>
        <strain evidence="17">Cxx18</strain>
    </source>
</reference>
<protein>
    <recommendedName>
        <fullName evidence="14">Large envelope protein</fullName>
    </recommendedName>
</protein>
<evidence type="ECO:0000256" key="7">
    <source>
        <dbReference type="ARBA" id="ARBA00022804"/>
    </source>
</evidence>
<evidence type="ECO:0000256" key="3">
    <source>
        <dbReference type="ARBA" id="ARBA00022581"/>
    </source>
</evidence>
<keyword evidence="8" id="KW-0946">Virion</keyword>
<organismHost>
    <name type="scientific">Homo sapiens</name>
    <name type="common">Human</name>
    <dbReference type="NCBI Taxonomy" id="9606"/>
</organismHost>
<comment type="subcellular location">
    <subcellularLocation>
        <location evidence="1">Virion membrane</location>
    </subcellularLocation>
</comment>
<evidence type="ECO:0000256" key="12">
    <source>
        <dbReference type="ARBA" id="ARBA00023288"/>
    </source>
</evidence>
<name>A0A8F3CIK9_HBV</name>
<keyword evidence="2" id="KW-1168">Fusion of virus membrane with host membrane</keyword>
<keyword evidence="7" id="KW-1161">Viral attachment to host cell</keyword>
<evidence type="ECO:0000256" key="11">
    <source>
        <dbReference type="ARBA" id="ARBA00023180"/>
    </source>
</evidence>
<feature type="transmembrane region" description="Helical" evidence="16">
    <location>
        <begin position="351"/>
        <end position="373"/>
    </location>
</feature>
<evidence type="ECO:0000256" key="6">
    <source>
        <dbReference type="ARBA" id="ARBA00022707"/>
    </source>
</evidence>
<sequence length="377" mass="40655">MNRSTAEGAELSASRLWGWSQQAHRPLEWAFGLGGGPKSLWTRWPRNAYSPRDKEEPKESSNPFPIFRAPPHQDQEPEWSTWVDHHRATGSLPSNTSSGETSSGFFPDPRSDLGQPLDTATPQPAGPVAFPPPTQPSVAAVAPTPTTPAPTPTAGVEEVVAMGTLFSSGSLPGYLGVLPGALLLWTKIQETLQRLDSWWTSLSTAVCQTGCDGQGMPLQAFGHSPSCCPRDCPGYLWMCLRHSIIFLCILLLLTTFSLVYLDSQGKLPGCCVHVNGSCNCSQICMACTDGTCCCCCGSTEGCPACAWAFARSLWALALAHLPFLSSLQSLLSTLGDNLALCLLLLTWMTWYWGLSLSSTLHLFIMLYLAYAAFSASS</sequence>
<dbReference type="GO" id="GO:0039663">
    <property type="term" value="P:membrane fusion involved in viral entry into host cell"/>
    <property type="evidence" value="ECO:0007669"/>
    <property type="project" value="UniProtKB-KW"/>
</dbReference>
<dbReference type="GO" id="GO:0046718">
    <property type="term" value="P:symbiont entry into host cell"/>
    <property type="evidence" value="ECO:0007669"/>
    <property type="project" value="UniProtKB-KW"/>
</dbReference>
<accession>A0A8F3CIK9</accession>
<feature type="compositionally biased region" description="Polar residues" evidence="15">
    <location>
        <begin position="91"/>
        <end position="104"/>
    </location>
</feature>
<evidence type="ECO:0000256" key="9">
    <source>
        <dbReference type="ARBA" id="ARBA00022989"/>
    </source>
</evidence>
<feature type="region of interest" description="Disordered" evidence="15">
    <location>
        <begin position="36"/>
        <end position="153"/>
    </location>
</feature>
<evidence type="ECO:0000256" key="2">
    <source>
        <dbReference type="ARBA" id="ARBA00022506"/>
    </source>
</evidence>
<evidence type="ECO:0000256" key="15">
    <source>
        <dbReference type="SAM" id="MobiDB-lite"/>
    </source>
</evidence>
<keyword evidence="11" id="KW-0325">Glycoprotein</keyword>
<evidence type="ECO:0000256" key="16">
    <source>
        <dbReference type="SAM" id="Phobius"/>
    </source>
</evidence>
<keyword evidence="3" id="KW-0945">Host-virus interaction</keyword>
<evidence type="ECO:0000256" key="8">
    <source>
        <dbReference type="ARBA" id="ARBA00022844"/>
    </source>
</evidence>
<feature type="transmembrane region" description="Helical" evidence="16">
    <location>
        <begin position="235"/>
        <end position="261"/>
    </location>
</feature>
<keyword evidence="6" id="KW-0519">Myristate</keyword>
<keyword evidence="5 16" id="KW-0812">Transmembrane</keyword>
<reference evidence="17" key="1">
    <citation type="journal article" date="2021" name="Viruses">
        <title>Discovery and Characterization of Actively Replicating DNA and Retro-Transcribing Viruses in Lower Vertebrate Hosts Based on RNA Sequencing.</title>
        <authorList>
            <person name="Chen X.X."/>
            <person name="Wu W.C."/>
            <person name="Shi M."/>
        </authorList>
    </citation>
    <scope>NUCLEOTIDE SEQUENCE</scope>
    <source>
        <strain evidence="17">Cxx18</strain>
    </source>
</reference>
<keyword evidence="10 16" id="KW-0472">Membrane</keyword>
<feature type="transmembrane region" description="Helical" evidence="16">
    <location>
        <begin position="313"/>
        <end position="331"/>
    </location>
</feature>
<organism evidence="17">
    <name type="scientific">Hepatitis B virus</name>
    <name type="common">HBV</name>
    <dbReference type="NCBI Taxonomy" id="10407"/>
    <lineage>
        <taxon>Viruses</taxon>
        <taxon>Riboviria</taxon>
        <taxon>Pararnavirae</taxon>
        <taxon>Artverviricota</taxon>
        <taxon>Revtraviricetes</taxon>
        <taxon>Blubervirales</taxon>
        <taxon>Hepadnaviridae</taxon>
        <taxon>Orthohepadnavirus</taxon>
        <taxon>Orthohepadnavirus hominoidei</taxon>
    </lineage>
</organism>
<evidence type="ECO:0000256" key="4">
    <source>
        <dbReference type="ARBA" id="ARBA00022595"/>
    </source>
</evidence>
<evidence type="ECO:0000256" key="5">
    <source>
        <dbReference type="ARBA" id="ARBA00022692"/>
    </source>
</evidence>
<evidence type="ECO:0000256" key="13">
    <source>
        <dbReference type="ARBA" id="ARBA00023296"/>
    </source>
</evidence>
<keyword evidence="13" id="KW-1160">Virus entry into host cell</keyword>
<evidence type="ECO:0000256" key="14">
    <source>
        <dbReference type="RuleBase" id="RU003356"/>
    </source>
</evidence>
<keyword evidence="9 16" id="KW-1133">Transmembrane helix</keyword>
<dbReference type="EMBL" id="MZ244223">
    <property type="protein sequence ID" value="QWY26505.1"/>
    <property type="molecule type" value="mRNA"/>
</dbReference>
<evidence type="ECO:0000256" key="10">
    <source>
        <dbReference type="ARBA" id="ARBA00023136"/>
    </source>
</evidence>
<dbReference type="GO" id="GO:0055036">
    <property type="term" value="C:virion membrane"/>
    <property type="evidence" value="ECO:0007669"/>
    <property type="project" value="UniProtKB-SubCell"/>
</dbReference>
<dbReference type="GO" id="GO:0019062">
    <property type="term" value="P:virion attachment to host cell"/>
    <property type="evidence" value="ECO:0007669"/>
    <property type="project" value="UniProtKB-KW"/>
</dbReference>
<keyword evidence="12" id="KW-0449">Lipoprotein</keyword>
<keyword evidence="4" id="KW-1162">Viral penetration into host cytoplasm</keyword>
<dbReference type="InterPro" id="IPR000349">
    <property type="entry name" value="HBV_HBSAG"/>
</dbReference>
<organismHost>
    <name type="scientific">Pan troglodytes</name>
    <name type="common">Chimpanzee</name>
    <dbReference type="NCBI Taxonomy" id="9598"/>
</organismHost>